<accession>A0ACA9TFB0</accession>
<dbReference type="Proteomes" id="UP000836387">
    <property type="component" value="Unassembled WGS sequence"/>
</dbReference>
<evidence type="ECO:0000313" key="1">
    <source>
        <dbReference type="EMBL" id="CAG9939548.1"/>
    </source>
</evidence>
<gene>
    <name evidence="1" type="ORF">CRV2_00009873</name>
</gene>
<dbReference type="EMBL" id="CADEHS020000004">
    <property type="protein sequence ID" value="CAG9939548.1"/>
    <property type="molecule type" value="Genomic_DNA"/>
</dbReference>
<name>A0ACA9TFB0_BIOOC</name>
<reference evidence="1" key="2">
    <citation type="submission" date="2021-10" db="EMBL/GenBank/DDBJ databases">
        <authorList>
            <person name="Piombo E."/>
        </authorList>
    </citation>
    <scope>NUCLEOTIDE SEQUENCE</scope>
</reference>
<organism evidence="1 2">
    <name type="scientific">Clonostachys rosea f. rosea IK726</name>
    <dbReference type="NCBI Taxonomy" id="1349383"/>
    <lineage>
        <taxon>Eukaryota</taxon>
        <taxon>Fungi</taxon>
        <taxon>Dikarya</taxon>
        <taxon>Ascomycota</taxon>
        <taxon>Pezizomycotina</taxon>
        <taxon>Sordariomycetes</taxon>
        <taxon>Hypocreomycetidae</taxon>
        <taxon>Hypocreales</taxon>
        <taxon>Bionectriaceae</taxon>
        <taxon>Clonostachys</taxon>
    </lineage>
</organism>
<keyword evidence="2" id="KW-1185">Reference proteome</keyword>
<evidence type="ECO:0000313" key="2">
    <source>
        <dbReference type="Proteomes" id="UP000836387"/>
    </source>
</evidence>
<protein>
    <submittedName>
        <fullName evidence="1">Uncharacterized protein</fullName>
    </submittedName>
</protein>
<comment type="caution">
    <text evidence="1">The sequence shown here is derived from an EMBL/GenBank/DDBJ whole genome shotgun (WGS) entry which is preliminary data.</text>
</comment>
<reference evidence="1" key="1">
    <citation type="submission" date="2020-04" db="EMBL/GenBank/DDBJ databases">
        <authorList>
            <person name="Broberg M."/>
        </authorList>
    </citation>
    <scope>NUCLEOTIDE SEQUENCE</scope>
</reference>
<sequence length="875" mass="96039">MFPPENFPEYHFPYMEPVELDFPCEGNAEAAYCSTLLWTGRADQQPQPQHIEETIHDQTTTWEDLSTGAQWIVLEILCQDGLSEGGSPRGFASIITTVLRLSRAQIQTFLTTYITQYEAYKEWKKTLGNIDWGKLKQLASNANRSILDLLPSGRPDLSFDRISNQEMETAASFLHSYRLDRFSEMLNDWVGLNIRQNFLELPIEIEILQDCLDAQLLRRAHARGLIDLDAVERRYRDVCDDGNLQSRVPSDVFASIRGHGAHPGEGAVPASQAKRARRQTAAADKKAGRGRQQVKNGNDNKRKKRADSINADAGRASSPSSNAGPQRARTRPQSCKEATEVREALRRQFFCHAQPFLPGHFVSTLVEQQRSPTRTFKMTNCQFECQPPSKDVITVSRPASANYRLDRGPESPEHVVEPKKGDVLAPSVLEKKPEDPGNADELNASFDNAQSPPFLVGYQSLKQGVVQDKPLRPVLATENLREHQGGVKHSLPSRPILEGMEVHRGGESKPERPYIPLSMNNAFSDGGVQHSEEPSLLKKLDRTAVFRKAAAPCPGDQDQSTAANQLREALDTRYQSYLDSPEAPIPPRRERKPSRRVRDNYLVDAAAAPDSDGDDDYVPETEKLSKHQDNQSGTTRLLSEGNKRKANQAPCSSAAAAGSASSAPSEDFQAVESSNQASSSSFTSGVGVIFPPPATASGNMPPQARSGSRARFSSSTRKVEPIFGQYRNRVLTTQRGRLGTTWYAWSACHAEFAATAVKARFALRADRASGGGGGASRALSQEDLKMIIKEQQQFAAAERAVQGDVGQDAERAQYTGCADFAVYALDAEEAEFAREFLSSGHGEGEGEGEGEGGGEGEGTEMEGVDEQNEDVIMDG</sequence>
<proteinExistence type="predicted"/>